<dbReference type="Gene3D" id="1.25.40.90">
    <property type="match status" value="1"/>
</dbReference>
<dbReference type="CDD" id="cd16982">
    <property type="entry name" value="CID_Pcf11"/>
    <property type="match status" value="1"/>
</dbReference>
<dbReference type="AlphaFoldDB" id="A0A9P6MH35"/>
<proteinExistence type="predicted"/>
<organism evidence="3 4">
    <name type="scientific">Modicella reniformis</name>
    <dbReference type="NCBI Taxonomy" id="1440133"/>
    <lineage>
        <taxon>Eukaryota</taxon>
        <taxon>Fungi</taxon>
        <taxon>Fungi incertae sedis</taxon>
        <taxon>Mucoromycota</taxon>
        <taxon>Mortierellomycotina</taxon>
        <taxon>Mortierellomycetes</taxon>
        <taxon>Mortierellales</taxon>
        <taxon>Mortierellaceae</taxon>
        <taxon>Modicella</taxon>
    </lineage>
</organism>
<dbReference type="InterPro" id="IPR045154">
    <property type="entry name" value="PCF11-like"/>
</dbReference>
<dbReference type="GO" id="GO:0000993">
    <property type="term" value="F:RNA polymerase II complex binding"/>
    <property type="evidence" value="ECO:0007669"/>
    <property type="project" value="InterPro"/>
</dbReference>
<dbReference type="Proteomes" id="UP000749646">
    <property type="component" value="Unassembled WGS sequence"/>
</dbReference>
<evidence type="ECO:0000259" key="2">
    <source>
        <dbReference type="PROSITE" id="PS51391"/>
    </source>
</evidence>
<evidence type="ECO:0000313" key="4">
    <source>
        <dbReference type="Proteomes" id="UP000749646"/>
    </source>
</evidence>
<name>A0A9P6MH35_9FUNG</name>
<feature type="region of interest" description="Disordered" evidence="1">
    <location>
        <begin position="1"/>
        <end position="25"/>
    </location>
</feature>
<gene>
    <name evidence="3" type="ORF">BGZ65_004479</name>
</gene>
<dbReference type="GO" id="GO:0005737">
    <property type="term" value="C:cytoplasm"/>
    <property type="evidence" value="ECO:0007669"/>
    <property type="project" value="TreeGrafter"/>
</dbReference>
<dbReference type="PROSITE" id="PS51391">
    <property type="entry name" value="CID"/>
    <property type="match status" value="1"/>
</dbReference>
<dbReference type="OrthoDB" id="2129491at2759"/>
<dbReference type="GO" id="GO:0006369">
    <property type="term" value="P:termination of RNA polymerase II transcription"/>
    <property type="evidence" value="ECO:0007669"/>
    <property type="project" value="InterPro"/>
</dbReference>
<evidence type="ECO:0000313" key="3">
    <source>
        <dbReference type="EMBL" id="KAG0000317.1"/>
    </source>
</evidence>
<keyword evidence="4" id="KW-1185">Reference proteome</keyword>
<dbReference type="PANTHER" id="PTHR15921:SF3">
    <property type="entry name" value="PRE-MRNA CLEAVAGE COMPLEX 2 PROTEIN PCF11"/>
    <property type="match status" value="1"/>
</dbReference>
<evidence type="ECO:0000256" key="1">
    <source>
        <dbReference type="SAM" id="MobiDB-lite"/>
    </source>
</evidence>
<dbReference type="SUPFAM" id="SSF48464">
    <property type="entry name" value="ENTH/VHS domain"/>
    <property type="match status" value="1"/>
</dbReference>
<sequence>MYQQYQQQPPPQALGGQANGSSQNRDAVDPIVARQLYRNELATLTFNSKPIITSLTIAAGDNVSVCKVIVQTIEERLRTAPPNQKLPTLYLIDSIIKNVGGPY</sequence>
<feature type="domain" description="CID" evidence="2">
    <location>
        <begin position="29"/>
        <end position="103"/>
    </location>
</feature>
<dbReference type="SMART" id="SM00582">
    <property type="entry name" value="RPR"/>
    <property type="match status" value="1"/>
</dbReference>
<dbReference type="GO" id="GO:0003729">
    <property type="term" value="F:mRNA binding"/>
    <property type="evidence" value="ECO:0007669"/>
    <property type="project" value="InterPro"/>
</dbReference>
<feature type="non-terminal residue" evidence="3">
    <location>
        <position position="1"/>
    </location>
</feature>
<dbReference type="InterPro" id="IPR047415">
    <property type="entry name" value="Pcf11_CID"/>
</dbReference>
<comment type="caution">
    <text evidence="3">The sequence shown here is derived from an EMBL/GenBank/DDBJ whole genome shotgun (WGS) entry which is preliminary data.</text>
</comment>
<reference evidence="3" key="1">
    <citation type="journal article" date="2020" name="Fungal Divers.">
        <title>Resolving the Mortierellaceae phylogeny through synthesis of multi-gene phylogenetics and phylogenomics.</title>
        <authorList>
            <person name="Vandepol N."/>
            <person name="Liber J."/>
            <person name="Desiro A."/>
            <person name="Na H."/>
            <person name="Kennedy M."/>
            <person name="Barry K."/>
            <person name="Grigoriev I.V."/>
            <person name="Miller A.N."/>
            <person name="O'Donnell K."/>
            <person name="Stajich J.E."/>
            <person name="Bonito G."/>
        </authorList>
    </citation>
    <scope>NUCLEOTIDE SEQUENCE</scope>
    <source>
        <strain evidence="3">MES-2147</strain>
    </source>
</reference>
<dbReference type="PANTHER" id="PTHR15921">
    <property type="entry name" value="PRE-MRNA CLEAVAGE COMPLEX II"/>
    <property type="match status" value="1"/>
</dbReference>
<protein>
    <recommendedName>
        <fullName evidence="2">CID domain-containing protein</fullName>
    </recommendedName>
</protein>
<dbReference type="EMBL" id="JAAAHW010000643">
    <property type="protein sequence ID" value="KAG0000317.1"/>
    <property type="molecule type" value="Genomic_DNA"/>
</dbReference>
<dbReference type="Pfam" id="PF04818">
    <property type="entry name" value="CID"/>
    <property type="match status" value="1"/>
</dbReference>
<dbReference type="GO" id="GO:0031124">
    <property type="term" value="P:mRNA 3'-end processing"/>
    <property type="evidence" value="ECO:0007669"/>
    <property type="project" value="InterPro"/>
</dbReference>
<dbReference type="InterPro" id="IPR008942">
    <property type="entry name" value="ENTH_VHS"/>
</dbReference>
<accession>A0A9P6MH35</accession>
<dbReference type="InterPro" id="IPR006569">
    <property type="entry name" value="CID_dom"/>
</dbReference>
<dbReference type="GO" id="GO:0005849">
    <property type="term" value="C:mRNA cleavage factor complex"/>
    <property type="evidence" value="ECO:0007669"/>
    <property type="project" value="TreeGrafter"/>
</dbReference>